<protein>
    <submittedName>
        <fullName evidence="3">Uncharacterized protein</fullName>
    </submittedName>
</protein>
<gene>
    <name evidence="3" type="ORF">HYALB_00002109</name>
</gene>
<keyword evidence="4" id="KW-1185">Reference proteome</keyword>
<feature type="compositionally biased region" description="Low complexity" evidence="1">
    <location>
        <begin position="121"/>
        <end position="168"/>
    </location>
</feature>
<dbReference type="EMBL" id="CAJVRM010000184">
    <property type="protein sequence ID" value="CAG8976596.1"/>
    <property type="molecule type" value="Genomic_DNA"/>
</dbReference>
<proteinExistence type="predicted"/>
<reference evidence="3" key="1">
    <citation type="submission" date="2021-07" db="EMBL/GenBank/DDBJ databases">
        <authorList>
            <person name="Durling M."/>
        </authorList>
    </citation>
    <scope>NUCLEOTIDE SEQUENCE</scope>
</reference>
<feature type="chain" id="PRO_5040317392" evidence="2">
    <location>
        <begin position="19"/>
        <end position="214"/>
    </location>
</feature>
<feature type="region of interest" description="Disordered" evidence="1">
    <location>
        <begin position="117"/>
        <end position="178"/>
    </location>
</feature>
<comment type="caution">
    <text evidence="3">The sequence shown here is derived from an EMBL/GenBank/DDBJ whole genome shotgun (WGS) entry which is preliminary data.</text>
</comment>
<accession>A0A9N9LS82</accession>
<keyword evidence="2" id="KW-0732">Signal</keyword>
<dbReference type="Proteomes" id="UP000701801">
    <property type="component" value="Unassembled WGS sequence"/>
</dbReference>
<feature type="non-terminal residue" evidence="3">
    <location>
        <position position="1"/>
    </location>
</feature>
<name>A0A9N9LS82_9HELO</name>
<dbReference type="OrthoDB" id="5409186at2759"/>
<evidence type="ECO:0000256" key="1">
    <source>
        <dbReference type="SAM" id="MobiDB-lite"/>
    </source>
</evidence>
<dbReference type="AlphaFoldDB" id="A0A9N9LS82"/>
<evidence type="ECO:0000256" key="2">
    <source>
        <dbReference type="SAM" id="SignalP"/>
    </source>
</evidence>
<evidence type="ECO:0000313" key="3">
    <source>
        <dbReference type="EMBL" id="CAG8976596.1"/>
    </source>
</evidence>
<organism evidence="3 4">
    <name type="scientific">Hymenoscyphus albidus</name>
    <dbReference type="NCBI Taxonomy" id="595503"/>
    <lineage>
        <taxon>Eukaryota</taxon>
        <taxon>Fungi</taxon>
        <taxon>Dikarya</taxon>
        <taxon>Ascomycota</taxon>
        <taxon>Pezizomycotina</taxon>
        <taxon>Leotiomycetes</taxon>
        <taxon>Helotiales</taxon>
        <taxon>Helotiaceae</taxon>
        <taxon>Hymenoscyphus</taxon>
    </lineage>
</organism>
<evidence type="ECO:0000313" key="4">
    <source>
        <dbReference type="Proteomes" id="UP000701801"/>
    </source>
</evidence>
<feature type="signal peptide" evidence="2">
    <location>
        <begin position="1"/>
        <end position="18"/>
    </location>
</feature>
<sequence length="214" mass="21609">MQFFSTLVLASTVSAVTATALTTGQRLSMSAIEGVFPRQVTLCKPVPAPATCEKSCGVGNIQCIRFPTCYNPSAGESCCSNGKYCPKNYYCTDGGCCPVGKTLAQCGATTTLSVIPPPAPDATSASSSQPTTSVPTTSPATSKSTSASTYSSTSSKSSSSAATKPLSTHSTTPSAVVPPDITTTIIPIQITGAAQKMGSELGLVVLGGIGMLVF</sequence>